<dbReference type="GO" id="GO:0008381">
    <property type="term" value="F:mechanosensitive monoatomic ion channel activity"/>
    <property type="evidence" value="ECO:0007669"/>
    <property type="project" value="InterPro"/>
</dbReference>
<name>A0A645EPG6_9ZZZZ</name>
<dbReference type="SUPFAM" id="SSF82689">
    <property type="entry name" value="Mechanosensitive channel protein MscS (YggB), C-terminal domain"/>
    <property type="match status" value="1"/>
</dbReference>
<sequence>MISNSKITNYSAEPLRRLDLVFSIGYGDDMGKAKEIIENVVRKNPLSILEPLPIIRVLSHSASSIDITCRVWVKTVDYFNLYFDLHEQVKQAFDESGISIPYQQMDVHIINDQS</sequence>
<accession>A0A645EPG6</accession>
<dbReference type="Gene3D" id="3.30.70.100">
    <property type="match status" value="1"/>
</dbReference>
<dbReference type="InterPro" id="IPR049278">
    <property type="entry name" value="MS_channel_C"/>
</dbReference>
<dbReference type="GO" id="GO:0016020">
    <property type="term" value="C:membrane"/>
    <property type="evidence" value="ECO:0007669"/>
    <property type="project" value="InterPro"/>
</dbReference>
<proteinExistence type="predicted"/>
<organism evidence="2">
    <name type="scientific">bioreactor metagenome</name>
    <dbReference type="NCBI Taxonomy" id="1076179"/>
    <lineage>
        <taxon>unclassified sequences</taxon>
        <taxon>metagenomes</taxon>
        <taxon>ecological metagenomes</taxon>
    </lineage>
</organism>
<dbReference type="Pfam" id="PF21082">
    <property type="entry name" value="MS_channel_3rd"/>
    <property type="match status" value="1"/>
</dbReference>
<evidence type="ECO:0000313" key="2">
    <source>
        <dbReference type="EMBL" id="MPN02514.1"/>
    </source>
</evidence>
<reference evidence="2" key="1">
    <citation type="submission" date="2019-08" db="EMBL/GenBank/DDBJ databases">
        <authorList>
            <person name="Kucharzyk K."/>
            <person name="Murdoch R.W."/>
            <person name="Higgins S."/>
            <person name="Loffler F."/>
        </authorList>
    </citation>
    <scope>NUCLEOTIDE SEQUENCE</scope>
</reference>
<dbReference type="EMBL" id="VSSQ01048470">
    <property type="protein sequence ID" value="MPN02514.1"/>
    <property type="molecule type" value="Genomic_DNA"/>
</dbReference>
<dbReference type="AlphaFoldDB" id="A0A645EPG6"/>
<protein>
    <submittedName>
        <fullName evidence="2">Small-conductance mechanosensitive channel</fullName>
    </submittedName>
</protein>
<dbReference type="PANTHER" id="PTHR30221:SF1">
    <property type="entry name" value="SMALL-CONDUCTANCE MECHANOSENSITIVE CHANNEL"/>
    <property type="match status" value="1"/>
</dbReference>
<feature type="domain" description="Mechanosensitive ion channel MscS C-terminal" evidence="1">
    <location>
        <begin position="19"/>
        <end position="100"/>
    </location>
</feature>
<evidence type="ECO:0000259" key="1">
    <source>
        <dbReference type="Pfam" id="PF21082"/>
    </source>
</evidence>
<gene>
    <name evidence="2" type="primary">mscS_30</name>
    <name evidence="2" type="ORF">SDC9_149730</name>
</gene>
<dbReference type="InterPro" id="IPR045275">
    <property type="entry name" value="MscS_archaea/bacteria_type"/>
</dbReference>
<dbReference type="InterPro" id="IPR011066">
    <property type="entry name" value="MscS_channel_C_sf"/>
</dbReference>
<dbReference type="PANTHER" id="PTHR30221">
    <property type="entry name" value="SMALL-CONDUCTANCE MECHANOSENSITIVE CHANNEL"/>
    <property type="match status" value="1"/>
</dbReference>
<comment type="caution">
    <text evidence="2">The sequence shown here is derived from an EMBL/GenBank/DDBJ whole genome shotgun (WGS) entry which is preliminary data.</text>
</comment>